<feature type="transmembrane region" description="Helical" evidence="1">
    <location>
        <begin position="215"/>
        <end position="239"/>
    </location>
</feature>
<protein>
    <recommendedName>
        <fullName evidence="2">DUF6535 domain-containing protein</fullName>
    </recommendedName>
</protein>
<evidence type="ECO:0000313" key="3">
    <source>
        <dbReference type="EMBL" id="KAJ7762108.1"/>
    </source>
</evidence>
<name>A0AAD7JF41_9AGAR</name>
<reference evidence="3" key="1">
    <citation type="submission" date="2023-03" db="EMBL/GenBank/DDBJ databases">
        <title>Massive genome expansion in bonnet fungi (Mycena s.s.) driven by repeated elements and novel gene families across ecological guilds.</title>
        <authorList>
            <consortium name="Lawrence Berkeley National Laboratory"/>
            <person name="Harder C.B."/>
            <person name="Miyauchi S."/>
            <person name="Viragh M."/>
            <person name="Kuo A."/>
            <person name="Thoen E."/>
            <person name="Andreopoulos B."/>
            <person name="Lu D."/>
            <person name="Skrede I."/>
            <person name="Drula E."/>
            <person name="Henrissat B."/>
            <person name="Morin E."/>
            <person name="Kohler A."/>
            <person name="Barry K."/>
            <person name="LaButti K."/>
            <person name="Morin E."/>
            <person name="Salamov A."/>
            <person name="Lipzen A."/>
            <person name="Mereny Z."/>
            <person name="Hegedus B."/>
            <person name="Baldrian P."/>
            <person name="Stursova M."/>
            <person name="Weitz H."/>
            <person name="Taylor A."/>
            <person name="Grigoriev I.V."/>
            <person name="Nagy L.G."/>
            <person name="Martin F."/>
            <person name="Kauserud H."/>
        </authorList>
    </citation>
    <scope>NUCLEOTIDE SEQUENCE</scope>
    <source>
        <strain evidence="3">CBHHK182m</strain>
    </source>
</reference>
<sequence length="922" mass="103538">MNVVYTEKRSLKGGEDNYDNSDPEAAAAKLWAVYVSEAEKYDKGLVESWKSDMEGMLIFAGLFSASLTAFLIESYKTLIPDSGDTTILLLSQISQQLAASSNGTIITLAPPVQFRPSASSLVCNILWFISLGLSLTCALVATLLEQWARDFLHKADMRSAPVIRARVFSYPSLYYGLKTFRMHTVVEIIPLLLHASLLFFFTGLVAFLIRVNIVVTAVAAAILVTVILVYATLTLLPLFRSACPYRTPLSGGFWRARNFLQTILQRRPHSTWTSFPAETMVDEVFSAATAPSKERQARDEKALVWTLKSLTDDVELESLLDAIPDLLLGRPFYNRHIRCLTDNPEASLLLRVQDFQHSCFSGILGFEAAKRRQISCYKAIWALGSLSTPGDGVRVPVLYIAQLDPEVLPYYSSARASQTWANFCAAKGVIDETMRHLMALKDGVAAKQPPNAQVITEIRFCLNDLGSTMGFSFDTSESWGSPTIFAAQTLQPTMEDLANKIAGLRLRILLDYLSEAHGYKAKMQPYRFQETQSIMAPPVAPLSGALLRDVEIHLDRIVYHNLERFKEAEDLVWLDDVFCKIVSYWDPQELDGALPWAVVEYLDSRKSKNAVQQAFSWIPPGAWKHIPDTIRLGPATSSWPSDDLEEPNNTHKTLIATLTTIWRLCWEYPRLSQEMGPSEWIDLTAWEDILDAVAQKGTLDVVVEQTELRSIMLSVIATVKSAIWRCLNLEIETLTGAEIISRWNHRILPAAPSVPLPQEAQEQQQTRLRTSLRQRYAEGELNTATEFIQQCCSNNSPFKGPRTLMLAGRAIPTVAIDPIYQFHFANALKELFEVDIATRERELLLKSVPNMALWQIYAPTHIFGLGVTNAYPWLDDPQARQIVQATFETYLTKIPVKTRLYAQVQEILSQLDALHTVDTNET</sequence>
<keyword evidence="4" id="KW-1185">Reference proteome</keyword>
<comment type="caution">
    <text evidence="3">The sequence shown here is derived from an EMBL/GenBank/DDBJ whole genome shotgun (WGS) entry which is preliminary data.</text>
</comment>
<feature type="transmembrane region" description="Helical" evidence="1">
    <location>
        <begin position="188"/>
        <end position="209"/>
    </location>
</feature>
<dbReference type="AlphaFoldDB" id="A0AAD7JF41"/>
<organism evidence="3 4">
    <name type="scientific">Mycena metata</name>
    <dbReference type="NCBI Taxonomy" id="1033252"/>
    <lineage>
        <taxon>Eukaryota</taxon>
        <taxon>Fungi</taxon>
        <taxon>Dikarya</taxon>
        <taxon>Basidiomycota</taxon>
        <taxon>Agaricomycotina</taxon>
        <taxon>Agaricomycetes</taxon>
        <taxon>Agaricomycetidae</taxon>
        <taxon>Agaricales</taxon>
        <taxon>Marasmiineae</taxon>
        <taxon>Mycenaceae</taxon>
        <taxon>Mycena</taxon>
    </lineage>
</organism>
<keyword evidence="1" id="KW-1133">Transmembrane helix</keyword>
<feature type="domain" description="DUF6535" evidence="2">
    <location>
        <begin position="31"/>
        <end position="209"/>
    </location>
</feature>
<dbReference type="Proteomes" id="UP001215598">
    <property type="component" value="Unassembled WGS sequence"/>
</dbReference>
<keyword evidence="1" id="KW-0812">Transmembrane</keyword>
<dbReference type="InterPro" id="IPR045338">
    <property type="entry name" value="DUF6535"/>
</dbReference>
<proteinExistence type="predicted"/>
<keyword evidence="1" id="KW-0472">Membrane</keyword>
<dbReference type="Pfam" id="PF20153">
    <property type="entry name" value="DUF6535"/>
    <property type="match status" value="1"/>
</dbReference>
<gene>
    <name evidence="3" type="ORF">B0H16DRAFT_1529704</name>
</gene>
<evidence type="ECO:0000256" key="1">
    <source>
        <dbReference type="SAM" id="Phobius"/>
    </source>
</evidence>
<accession>A0AAD7JF41</accession>
<dbReference type="EMBL" id="JARKIB010000033">
    <property type="protein sequence ID" value="KAJ7762108.1"/>
    <property type="molecule type" value="Genomic_DNA"/>
</dbReference>
<feature type="transmembrane region" description="Helical" evidence="1">
    <location>
        <begin position="125"/>
        <end position="144"/>
    </location>
</feature>
<evidence type="ECO:0000259" key="2">
    <source>
        <dbReference type="Pfam" id="PF20153"/>
    </source>
</evidence>
<evidence type="ECO:0000313" key="4">
    <source>
        <dbReference type="Proteomes" id="UP001215598"/>
    </source>
</evidence>